<evidence type="ECO:0000256" key="3">
    <source>
        <dbReference type="ARBA" id="ARBA00023012"/>
    </source>
</evidence>
<evidence type="ECO:0000256" key="2">
    <source>
        <dbReference type="ARBA" id="ARBA00022777"/>
    </source>
</evidence>
<evidence type="ECO:0000256" key="5">
    <source>
        <dbReference type="SAM" id="Phobius"/>
    </source>
</evidence>
<dbReference type="InterPro" id="IPR050482">
    <property type="entry name" value="Sensor_HK_TwoCompSys"/>
</dbReference>
<evidence type="ECO:0000256" key="4">
    <source>
        <dbReference type="SAM" id="Coils"/>
    </source>
</evidence>
<dbReference type="CDD" id="cd16917">
    <property type="entry name" value="HATPase_UhpB-NarQ-NarX-like"/>
    <property type="match status" value="1"/>
</dbReference>
<gene>
    <name evidence="7" type="ORF">OCL06_11850</name>
</gene>
<dbReference type="Gene3D" id="3.30.565.10">
    <property type="entry name" value="Histidine kinase-like ATPase, C-terminal domain"/>
    <property type="match status" value="1"/>
</dbReference>
<evidence type="ECO:0000256" key="1">
    <source>
        <dbReference type="ARBA" id="ARBA00022679"/>
    </source>
</evidence>
<dbReference type="Proteomes" id="UP001209257">
    <property type="component" value="Unassembled WGS sequence"/>
</dbReference>
<keyword evidence="1" id="KW-0808">Transferase</keyword>
<dbReference type="InterPro" id="IPR036890">
    <property type="entry name" value="HATPase_C_sf"/>
</dbReference>
<feature type="domain" description="Signal transduction histidine kinase subgroup 3 dimerisation and phosphoacceptor" evidence="6">
    <location>
        <begin position="195"/>
        <end position="257"/>
    </location>
</feature>
<accession>A0ABT2VPQ9</accession>
<keyword evidence="8" id="KW-1185">Reference proteome</keyword>
<dbReference type="PANTHER" id="PTHR24421:SF59">
    <property type="entry name" value="OXYGEN SENSOR HISTIDINE KINASE NREB"/>
    <property type="match status" value="1"/>
</dbReference>
<keyword evidence="2 7" id="KW-0418">Kinase</keyword>
<feature type="transmembrane region" description="Helical" evidence="5">
    <location>
        <begin position="20"/>
        <end position="38"/>
    </location>
</feature>
<evidence type="ECO:0000259" key="6">
    <source>
        <dbReference type="Pfam" id="PF07730"/>
    </source>
</evidence>
<keyword evidence="3" id="KW-0902">Two-component regulatory system</keyword>
<keyword evidence="4" id="KW-0175">Coiled coil</keyword>
<sequence>MLSLLSTRNVTLDMEKLSASLTWLLVAVSALALSYGADAVSHRQWLVAVALYLSFYVTFLAAVRDRPYTHDARTRWILAGVQFGVVCGLFVCLPFAYNVILMVIWSAQIMYLLSFRTAIMLSPLWSMPLWLTLEFYWGQGGAWLTALLFWTFNLFALVMVNAQKRASESNERAQALNRELLATQALLEAAARDSERTRIARNIHDLLGHHLTALTIHLQVVERQLSGDMQQKVAKCQQISRLLLSDVRAAVADMRAEEGLDLHAALTLLTRDLPGLAVALSLNKDAELTVEQADTLLKTVQETLTNIMRHSQATEASVSLEADDTGVQLTVMDNGTLSDVPPAGNGLRGMQERIMALGGTLTLDIRNGGLCTQVVLPREPV</sequence>
<feature type="transmembrane region" description="Helical" evidence="5">
    <location>
        <begin position="76"/>
        <end position="97"/>
    </location>
</feature>
<feature type="transmembrane region" description="Helical" evidence="5">
    <location>
        <begin position="142"/>
        <end position="162"/>
    </location>
</feature>
<feature type="transmembrane region" description="Helical" evidence="5">
    <location>
        <begin position="45"/>
        <end position="64"/>
    </location>
</feature>
<keyword evidence="5" id="KW-1133">Transmembrane helix</keyword>
<evidence type="ECO:0000313" key="7">
    <source>
        <dbReference type="EMBL" id="MCU7555282.1"/>
    </source>
</evidence>
<proteinExistence type="predicted"/>
<dbReference type="RefSeq" id="WP_262994765.1">
    <property type="nucleotide sequence ID" value="NZ_JAOTJC010000008.1"/>
</dbReference>
<feature type="coiled-coil region" evidence="4">
    <location>
        <begin position="159"/>
        <end position="193"/>
    </location>
</feature>
<dbReference type="PANTHER" id="PTHR24421">
    <property type="entry name" value="NITRATE/NITRITE SENSOR PROTEIN NARX-RELATED"/>
    <property type="match status" value="1"/>
</dbReference>
<dbReference type="SUPFAM" id="SSF55874">
    <property type="entry name" value="ATPase domain of HSP90 chaperone/DNA topoisomerase II/histidine kinase"/>
    <property type="match status" value="1"/>
</dbReference>
<dbReference type="EMBL" id="JAOTJC010000008">
    <property type="protein sequence ID" value="MCU7555282.1"/>
    <property type="molecule type" value="Genomic_DNA"/>
</dbReference>
<dbReference type="GO" id="GO:0016301">
    <property type="term" value="F:kinase activity"/>
    <property type="evidence" value="ECO:0007669"/>
    <property type="project" value="UniProtKB-KW"/>
</dbReference>
<organism evidence="7 8">
    <name type="scientific">Alteromonas salexigens</name>
    <dbReference type="NCBI Taxonomy" id="2982530"/>
    <lineage>
        <taxon>Bacteria</taxon>
        <taxon>Pseudomonadati</taxon>
        <taxon>Pseudomonadota</taxon>
        <taxon>Gammaproteobacteria</taxon>
        <taxon>Alteromonadales</taxon>
        <taxon>Alteromonadaceae</taxon>
        <taxon>Alteromonas/Salinimonas group</taxon>
        <taxon>Alteromonas</taxon>
    </lineage>
</organism>
<comment type="caution">
    <text evidence="7">The sequence shown here is derived from an EMBL/GenBank/DDBJ whole genome shotgun (WGS) entry which is preliminary data.</text>
</comment>
<keyword evidence="5" id="KW-0812">Transmembrane</keyword>
<evidence type="ECO:0000313" key="8">
    <source>
        <dbReference type="Proteomes" id="UP001209257"/>
    </source>
</evidence>
<keyword evidence="5" id="KW-0472">Membrane</keyword>
<protein>
    <submittedName>
        <fullName evidence="7">Sensor histidine kinase</fullName>
    </submittedName>
</protein>
<reference evidence="8" key="1">
    <citation type="submission" date="2023-07" db="EMBL/GenBank/DDBJ databases">
        <title>Study on multiphase classification of strain Alteromonas salexigens isolated from the Yellow Sea.</title>
        <authorList>
            <person name="Sun L."/>
        </authorList>
    </citation>
    <scope>NUCLEOTIDE SEQUENCE [LARGE SCALE GENOMIC DNA]</scope>
    <source>
        <strain evidence="8">ASW11-19</strain>
    </source>
</reference>
<dbReference type="Pfam" id="PF07730">
    <property type="entry name" value="HisKA_3"/>
    <property type="match status" value="1"/>
</dbReference>
<name>A0ABT2VPQ9_9ALTE</name>
<dbReference type="InterPro" id="IPR011712">
    <property type="entry name" value="Sig_transdc_His_kin_sub3_dim/P"/>
</dbReference>
<dbReference type="Gene3D" id="1.20.5.1930">
    <property type="match status" value="1"/>
</dbReference>